<reference evidence="1" key="2">
    <citation type="journal article" date="2022" name="Microbiol. Resour. Announc.">
        <title>Metagenome Sequencing to Explore Phylogenomics of Terrestrial Cyanobacteria.</title>
        <authorList>
            <person name="Ward R.D."/>
            <person name="Stajich J.E."/>
            <person name="Johansen J.R."/>
            <person name="Huntemann M."/>
            <person name="Clum A."/>
            <person name="Foster B."/>
            <person name="Foster B."/>
            <person name="Roux S."/>
            <person name="Palaniappan K."/>
            <person name="Varghese N."/>
            <person name="Mukherjee S."/>
            <person name="Reddy T.B.K."/>
            <person name="Daum C."/>
            <person name="Copeland A."/>
            <person name="Chen I.A."/>
            <person name="Ivanova N.N."/>
            <person name="Kyrpides N.C."/>
            <person name="Shapiro N."/>
            <person name="Eloe-Fadrosh E.A."/>
            <person name="Pietrasiak N."/>
        </authorList>
    </citation>
    <scope>NUCLEOTIDE SEQUENCE</scope>
    <source>
        <strain evidence="1">CPER-KK1</strain>
    </source>
</reference>
<accession>A0A951PN48</accession>
<dbReference type="Proteomes" id="UP000753908">
    <property type="component" value="Unassembled WGS sequence"/>
</dbReference>
<comment type="caution">
    <text evidence="1">The sequence shown here is derived from an EMBL/GenBank/DDBJ whole genome shotgun (WGS) entry which is preliminary data.</text>
</comment>
<dbReference type="InterPro" id="IPR035901">
    <property type="entry name" value="GIY-YIG_endonuc_sf"/>
</dbReference>
<dbReference type="AlphaFoldDB" id="A0A951PN48"/>
<protein>
    <submittedName>
        <fullName evidence="1">Uncharacterized protein</fullName>
    </submittedName>
</protein>
<organism evidence="1 2">
    <name type="scientific">Symplocastrum torsivum CPER-KK1</name>
    <dbReference type="NCBI Taxonomy" id="450513"/>
    <lineage>
        <taxon>Bacteria</taxon>
        <taxon>Bacillati</taxon>
        <taxon>Cyanobacteriota</taxon>
        <taxon>Cyanophyceae</taxon>
        <taxon>Oscillatoriophycideae</taxon>
        <taxon>Oscillatoriales</taxon>
        <taxon>Microcoleaceae</taxon>
        <taxon>Symplocastrum</taxon>
    </lineage>
</organism>
<proteinExistence type="predicted"/>
<reference evidence="1" key="1">
    <citation type="submission" date="2021-05" db="EMBL/GenBank/DDBJ databases">
        <authorList>
            <person name="Pietrasiak N."/>
            <person name="Ward R."/>
            <person name="Stajich J.E."/>
            <person name="Kurbessoian T."/>
        </authorList>
    </citation>
    <scope>NUCLEOTIDE SEQUENCE</scope>
    <source>
        <strain evidence="1">CPER-KK1</strain>
    </source>
</reference>
<dbReference type="Gene3D" id="3.40.1440.10">
    <property type="entry name" value="GIY-YIG endonuclease"/>
    <property type="match status" value="1"/>
</dbReference>
<dbReference type="EMBL" id="JAHHIF010000034">
    <property type="protein sequence ID" value="MBW4547040.1"/>
    <property type="molecule type" value="Genomic_DNA"/>
</dbReference>
<name>A0A951PN48_9CYAN</name>
<evidence type="ECO:0000313" key="2">
    <source>
        <dbReference type="Proteomes" id="UP000753908"/>
    </source>
</evidence>
<evidence type="ECO:0000313" key="1">
    <source>
        <dbReference type="EMBL" id="MBW4547040.1"/>
    </source>
</evidence>
<sequence length="81" mass="9164">MASGIYAIAHIGHLKLYVGETSRIKNVWPPLLAQLDNGTYPNATLQRVWDLEGGKRRFTFHTWKDLANQEIIGIEKAEDDA</sequence>
<gene>
    <name evidence="1" type="ORF">KME25_21750</name>
</gene>